<gene>
    <name evidence="3" type="ORF">QEH52_07950</name>
</gene>
<keyword evidence="4" id="KW-1185">Reference proteome</keyword>
<reference evidence="3 4" key="1">
    <citation type="submission" date="2023-04" db="EMBL/GenBank/DDBJ databases">
        <title>A novel bacteria isolated from coastal sediment.</title>
        <authorList>
            <person name="Liu X.-J."/>
            <person name="Du Z.-J."/>
        </authorList>
    </citation>
    <scope>NUCLEOTIDE SEQUENCE [LARGE SCALE GENOMIC DNA]</scope>
    <source>
        <strain evidence="3 4">SDUM461003</strain>
    </source>
</reference>
<comment type="caution">
    <text evidence="3">The sequence shown here is derived from an EMBL/GenBank/DDBJ whole genome shotgun (WGS) entry which is preliminary data.</text>
</comment>
<dbReference type="InterPro" id="IPR036249">
    <property type="entry name" value="Thioredoxin-like_sf"/>
</dbReference>
<proteinExistence type="predicted"/>
<name>A0ABU1AUW8_9BACT</name>
<dbReference type="RefSeq" id="WP_308949575.1">
    <property type="nucleotide sequence ID" value="NZ_JARXHW010000014.1"/>
</dbReference>
<dbReference type="InterPro" id="IPR047262">
    <property type="entry name" value="PRX-like1"/>
</dbReference>
<dbReference type="CDD" id="cd02969">
    <property type="entry name" value="PRX_like1"/>
    <property type="match status" value="1"/>
</dbReference>
<feature type="signal peptide" evidence="1">
    <location>
        <begin position="1"/>
        <end position="21"/>
    </location>
</feature>
<evidence type="ECO:0000256" key="1">
    <source>
        <dbReference type="SAM" id="SignalP"/>
    </source>
</evidence>
<dbReference type="SUPFAM" id="SSF52833">
    <property type="entry name" value="Thioredoxin-like"/>
    <property type="match status" value="1"/>
</dbReference>
<dbReference type="InterPro" id="IPR013766">
    <property type="entry name" value="Thioredoxin_domain"/>
</dbReference>
<feature type="domain" description="Thioredoxin" evidence="2">
    <location>
        <begin position="23"/>
        <end position="171"/>
    </location>
</feature>
<dbReference type="PROSITE" id="PS51352">
    <property type="entry name" value="THIOREDOXIN_2"/>
    <property type="match status" value="1"/>
</dbReference>
<dbReference type="EMBL" id="JARXHW010000014">
    <property type="protein sequence ID" value="MDQ8207437.1"/>
    <property type="molecule type" value="Genomic_DNA"/>
</dbReference>
<organism evidence="3 4">
    <name type="scientific">Thalassobacterium maritimum</name>
    <dbReference type="NCBI Taxonomy" id="3041265"/>
    <lineage>
        <taxon>Bacteria</taxon>
        <taxon>Pseudomonadati</taxon>
        <taxon>Verrucomicrobiota</taxon>
        <taxon>Opitutia</taxon>
        <taxon>Puniceicoccales</taxon>
        <taxon>Coraliomargaritaceae</taxon>
        <taxon>Thalassobacterium</taxon>
    </lineage>
</organism>
<dbReference type="PANTHER" id="PTHR43640:SF1">
    <property type="entry name" value="THIOREDOXIN-DEPENDENT PEROXIREDOXIN"/>
    <property type="match status" value="1"/>
</dbReference>
<evidence type="ECO:0000313" key="3">
    <source>
        <dbReference type="EMBL" id="MDQ8207437.1"/>
    </source>
</evidence>
<dbReference type="Gene3D" id="3.40.30.10">
    <property type="entry name" value="Glutaredoxin"/>
    <property type="match status" value="1"/>
</dbReference>
<dbReference type="InterPro" id="IPR000866">
    <property type="entry name" value="AhpC/TSA"/>
</dbReference>
<sequence>MKKSLSLLFATSFVFASSLLASVETGAKAPDFTLSDTTGVSHSLSDFAGKYVVLEWTNHHCPFVMKHYGDGDMQALQKSMTEDGVVWLQVVSSAEGKQGYVTAAEGEALRKDKEMLSTAMLLDASGQVGRAYGARTTPHMYLIDPEGTLIYQGAIDSIKSTRQRDIAKAKNYVQAAYDSAQAGEPIADANTVPYGCSVKY</sequence>
<dbReference type="Pfam" id="PF00578">
    <property type="entry name" value="AhpC-TSA"/>
    <property type="match status" value="1"/>
</dbReference>
<dbReference type="PANTHER" id="PTHR43640">
    <property type="entry name" value="OS07G0260300 PROTEIN"/>
    <property type="match status" value="1"/>
</dbReference>
<dbReference type="Proteomes" id="UP001225316">
    <property type="component" value="Unassembled WGS sequence"/>
</dbReference>
<evidence type="ECO:0000259" key="2">
    <source>
        <dbReference type="PROSITE" id="PS51352"/>
    </source>
</evidence>
<feature type="chain" id="PRO_5047493628" evidence="1">
    <location>
        <begin position="22"/>
        <end position="200"/>
    </location>
</feature>
<protein>
    <submittedName>
        <fullName evidence="3">Thioredoxin family protein</fullName>
    </submittedName>
</protein>
<accession>A0ABU1AUW8</accession>
<keyword evidence="1" id="KW-0732">Signal</keyword>
<evidence type="ECO:0000313" key="4">
    <source>
        <dbReference type="Proteomes" id="UP001225316"/>
    </source>
</evidence>